<dbReference type="Proteomes" id="UP000676336">
    <property type="component" value="Unassembled WGS sequence"/>
</dbReference>
<gene>
    <name evidence="1" type="ORF">SMN809_LOCUS30894</name>
    <name evidence="2" type="ORF">SMN809_LOCUS30931</name>
</gene>
<dbReference type="PANTHER" id="PTHR21610">
    <property type="entry name" value="VON WILLEBRAND FACTOR A DOMAIN-CONTAINING PROTEIN 8"/>
    <property type="match status" value="1"/>
</dbReference>
<dbReference type="AlphaFoldDB" id="A0A8S2VW92"/>
<dbReference type="GO" id="GO:0005737">
    <property type="term" value="C:cytoplasm"/>
    <property type="evidence" value="ECO:0007669"/>
    <property type="project" value="TreeGrafter"/>
</dbReference>
<feature type="non-terminal residue" evidence="2">
    <location>
        <position position="1"/>
    </location>
</feature>
<sequence>LNFIRVHEDFRVIALTLPQLPDYKGHSLDPPLRSRFQLRDMGNVPLSFTQHTNLLQSLHPSVDSHFIEQLLSLAS</sequence>
<dbReference type="EMBL" id="CAJOBI010059912">
    <property type="protein sequence ID" value="CAF4410896.1"/>
    <property type="molecule type" value="Genomic_DNA"/>
</dbReference>
<proteinExistence type="predicted"/>
<comment type="caution">
    <text evidence="2">The sequence shown here is derived from an EMBL/GenBank/DDBJ whole genome shotgun (WGS) entry which is preliminary data.</text>
</comment>
<reference evidence="2" key="1">
    <citation type="submission" date="2021-02" db="EMBL/GenBank/DDBJ databases">
        <authorList>
            <person name="Nowell W R."/>
        </authorList>
    </citation>
    <scope>NUCLEOTIDE SEQUENCE</scope>
</reference>
<organism evidence="2 3">
    <name type="scientific">Rotaria magnacalcarata</name>
    <dbReference type="NCBI Taxonomy" id="392030"/>
    <lineage>
        <taxon>Eukaryota</taxon>
        <taxon>Metazoa</taxon>
        <taxon>Spiralia</taxon>
        <taxon>Gnathifera</taxon>
        <taxon>Rotifera</taxon>
        <taxon>Eurotatoria</taxon>
        <taxon>Bdelloidea</taxon>
        <taxon>Philodinida</taxon>
        <taxon>Philodinidae</taxon>
        <taxon>Rotaria</taxon>
    </lineage>
</organism>
<name>A0A8S2VW92_9BILA</name>
<feature type="non-terminal residue" evidence="2">
    <location>
        <position position="75"/>
    </location>
</feature>
<dbReference type="PANTHER" id="PTHR21610:SF9">
    <property type="entry name" value="VON WILLEBRAND FACTOR A DOMAIN-CONTAINING PROTEIN 8"/>
    <property type="match status" value="1"/>
</dbReference>
<evidence type="ECO:0000313" key="2">
    <source>
        <dbReference type="EMBL" id="CAF4411843.1"/>
    </source>
</evidence>
<evidence type="ECO:0000313" key="1">
    <source>
        <dbReference type="EMBL" id="CAF4410896.1"/>
    </source>
</evidence>
<accession>A0A8S2VW92</accession>
<dbReference type="InterPro" id="IPR039891">
    <property type="entry name" value="VWA8"/>
</dbReference>
<protein>
    <submittedName>
        <fullName evidence="2">Uncharacterized protein</fullName>
    </submittedName>
</protein>
<dbReference type="EMBL" id="CAJOBI010060187">
    <property type="protein sequence ID" value="CAF4411843.1"/>
    <property type="molecule type" value="Genomic_DNA"/>
</dbReference>
<evidence type="ECO:0000313" key="3">
    <source>
        <dbReference type="Proteomes" id="UP000676336"/>
    </source>
</evidence>